<gene>
    <name evidence="2" type="ORF">KI387_033058</name>
</gene>
<name>A0AA38F4H3_TAXCH</name>
<reference evidence="2 3" key="1">
    <citation type="journal article" date="2021" name="Nat. Plants">
        <title>The Taxus genome provides insights into paclitaxel biosynthesis.</title>
        <authorList>
            <person name="Xiong X."/>
            <person name="Gou J."/>
            <person name="Liao Q."/>
            <person name="Li Y."/>
            <person name="Zhou Q."/>
            <person name="Bi G."/>
            <person name="Li C."/>
            <person name="Du R."/>
            <person name="Wang X."/>
            <person name="Sun T."/>
            <person name="Guo L."/>
            <person name="Liang H."/>
            <person name="Lu P."/>
            <person name="Wu Y."/>
            <person name="Zhang Z."/>
            <person name="Ro D.K."/>
            <person name="Shang Y."/>
            <person name="Huang S."/>
            <person name="Yan J."/>
        </authorList>
    </citation>
    <scope>NUCLEOTIDE SEQUENCE [LARGE SCALE GENOMIC DNA]</scope>
    <source>
        <strain evidence="2">Ta-2019</strain>
    </source>
</reference>
<feature type="compositionally biased region" description="Basic and acidic residues" evidence="1">
    <location>
        <begin position="7"/>
        <end position="16"/>
    </location>
</feature>
<feature type="non-terminal residue" evidence="2">
    <location>
        <position position="66"/>
    </location>
</feature>
<feature type="non-terminal residue" evidence="2">
    <location>
        <position position="1"/>
    </location>
</feature>
<dbReference type="Proteomes" id="UP000824469">
    <property type="component" value="Unassembled WGS sequence"/>
</dbReference>
<organism evidence="2 3">
    <name type="scientific">Taxus chinensis</name>
    <name type="common">Chinese yew</name>
    <name type="synonym">Taxus wallichiana var. chinensis</name>
    <dbReference type="NCBI Taxonomy" id="29808"/>
    <lineage>
        <taxon>Eukaryota</taxon>
        <taxon>Viridiplantae</taxon>
        <taxon>Streptophyta</taxon>
        <taxon>Embryophyta</taxon>
        <taxon>Tracheophyta</taxon>
        <taxon>Spermatophyta</taxon>
        <taxon>Pinopsida</taxon>
        <taxon>Pinidae</taxon>
        <taxon>Conifers II</taxon>
        <taxon>Cupressales</taxon>
        <taxon>Taxaceae</taxon>
        <taxon>Taxus</taxon>
    </lineage>
</organism>
<comment type="caution">
    <text evidence="2">The sequence shown here is derived from an EMBL/GenBank/DDBJ whole genome shotgun (WGS) entry which is preliminary data.</text>
</comment>
<accession>A0AA38F4H3</accession>
<feature type="compositionally biased region" description="Polar residues" evidence="1">
    <location>
        <begin position="17"/>
        <end position="30"/>
    </location>
</feature>
<dbReference type="EMBL" id="JAHRHJ020003813">
    <property type="protein sequence ID" value="KAH9288941.1"/>
    <property type="molecule type" value="Genomic_DNA"/>
</dbReference>
<dbReference type="AlphaFoldDB" id="A0AA38F4H3"/>
<keyword evidence="3" id="KW-1185">Reference proteome</keyword>
<evidence type="ECO:0000256" key="1">
    <source>
        <dbReference type="SAM" id="MobiDB-lite"/>
    </source>
</evidence>
<evidence type="ECO:0000313" key="3">
    <source>
        <dbReference type="Proteomes" id="UP000824469"/>
    </source>
</evidence>
<proteinExistence type="predicted"/>
<protein>
    <submittedName>
        <fullName evidence="2">Uncharacterized protein</fullName>
    </submittedName>
</protein>
<feature type="compositionally biased region" description="Basic and acidic residues" evidence="1">
    <location>
        <begin position="57"/>
        <end position="66"/>
    </location>
</feature>
<sequence length="66" mass="7208">YAAGVKCRFDRERESTEISTKGQFGTNGTNGREMPEPAESREIITRSPKAIGTRGTKGHEPAEKGQ</sequence>
<evidence type="ECO:0000313" key="2">
    <source>
        <dbReference type="EMBL" id="KAH9288941.1"/>
    </source>
</evidence>
<feature type="compositionally biased region" description="Basic and acidic residues" evidence="1">
    <location>
        <begin position="33"/>
        <end position="44"/>
    </location>
</feature>
<feature type="region of interest" description="Disordered" evidence="1">
    <location>
        <begin position="1"/>
        <end position="66"/>
    </location>
</feature>